<dbReference type="InterPro" id="IPR003661">
    <property type="entry name" value="HisK_dim/P_dom"/>
</dbReference>
<evidence type="ECO:0000256" key="3">
    <source>
        <dbReference type="ARBA" id="ARBA00012438"/>
    </source>
</evidence>
<evidence type="ECO:0000259" key="18">
    <source>
        <dbReference type="PROSITE" id="PS50110"/>
    </source>
</evidence>
<comment type="caution">
    <text evidence="20">The sequence shown here is derived from an EMBL/GenBank/DDBJ whole genome shotgun (WGS) entry which is preliminary data.</text>
</comment>
<dbReference type="PROSITE" id="PS50894">
    <property type="entry name" value="HPT"/>
    <property type="match status" value="1"/>
</dbReference>
<name>A0ABU1Y647_9FLAO</name>
<dbReference type="EC" id="2.7.13.3" evidence="3"/>
<dbReference type="InterPro" id="IPR008207">
    <property type="entry name" value="Sig_transdc_His_kin_Hpt_dom"/>
</dbReference>
<dbReference type="PROSITE" id="PS50110">
    <property type="entry name" value="RESPONSE_REGULATORY"/>
    <property type="match status" value="1"/>
</dbReference>
<dbReference type="RefSeq" id="WP_310280176.1">
    <property type="nucleotide sequence ID" value="NZ_JAVDWQ010000004.1"/>
</dbReference>
<keyword evidence="10" id="KW-0067">ATP-binding</keyword>
<proteinExistence type="predicted"/>
<keyword evidence="11 16" id="KW-1133">Transmembrane helix</keyword>
<feature type="coiled-coil region" evidence="15">
    <location>
        <begin position="117"/>
        <end position="160"/>
    </location>
</feature>
<dbReference type="Pfam" id="PF02518">
    <property type="entry name" value="HATPase_c"/>
    <property type="match status" value="1"/>
</dbReference>
<dbReference type="SMART" id="SM00388">
    <property type="entry name" value="HisKA"/>
    <property type="match status" value="1"/>
</dbReference>
<dbReference type="SUPFAM" id="SSF47384">
    <property type="entry name" value="Homodimeric domain of signal transducing histidine kinase"/>
    <property type="match status" value="1"/>
</dbReference>
<dbReference type="InterPro" id="IPR004358">
    <property type="entry name" value="Sig_transdc_His_kin-like_C"/>
</dbReference>
<dbReference type="InterPro" id="IPR036097">
    <property type="entry name" value="HisK_dim/P_sf"/>
</dbReference>
<evidence type="ECO:0000256" key="4">
    <source>
        <dbReference type="ARBA" id="ARBA00022475"/>
    </source>
</evidence>
<evidence type="ECO:0000256" key="7">
    <source>
        <dbReference type="ARBA" id="ARBA00022679"/>
    </source>
</evidence>
<dbReference type="Gene3D" id="1.20.120.160">
    <property type="entry name" value="HPT domain"/>
    <property type="match status" value="1"/>
</dbReference>
<keyword evidence="21" id="KW-1185">Reference proteome</keyword>
<evidence type="ECO:0000256" key="10">
    <source>
        <dbReference type="ARBA" id="ARBA00022840"/>
    </source>
</evidence>
<dbReference type="EMBL" id="JAVDWQ010000004">
    <property type="protein sequence ID" value="MDR7209700.1"/>
    <property type="molecule type" value="Genomic_DNA"/>
</dbReference>
<dbReference type="PANTHER" id="PTHR43047">
    <property type="entry name" value="TWO-COMPONENT HISTIDINE PROTEIN KINASE"/>
    <property type="match status" value="1"/>
</dbReference>
<dbReference type="SMART" id="SM00448">
    <property type="entry name" value="REC"/>
    <property type="match status" value="1"/>
</dbReference>
<feature type="modified residue" description="4-aspartylphosphate" evidence="14">
    <location>
        <position position="618"/>
    </location>
</feature>
<dbReference type="Pfam" id="PF00072">
    <property type="entry name" value="Response_reg"/>
    <property type="match status" value="1"/>
</dbReference>
<evidence type="ECO:0000313" key="21">
    <source>
        <dbReference type="Proteomes" id="UP001269081"/>
    </source>
</evidence>
<evidence type="ECO:0000313" key="20">
    <source>
        <dbReference type="EMBL" id="MDR7209700.1"/>
    </source>
</evidence>
<dbReference type="PRINTS" id="PR00344">
    <property type="entry name" value="BCTRLSENSOR"/>
</dbReference>
<dbReference type="InterPro" id="IPR036890">
    <property type="entry name" value="HATPase_C_sf"/>
</dbReference>
<dbReference type="SUPFAM" id="SSF55874">
    <property type="entry name" value="ATPase domain of HSP90 chaperone/DNA topoisomerase II/histidine kinase"/>
    <property type="match status" value="1"/>
</dbReference>
<gene>
    <name evidence="20" type="ORF">J2W48_001638</name>
</gene>
<evidence type="ECO:0000256" key="5">
    <source>
        <dbReference type="ARBA" id="ARBA00022519"/>
    </source>
</evidence>
<evidence type="ECO:0000256" key="13">
    <source>
        <dbReference type="PROSITE-ProRule" id="PRU00110"/>
    </source>
</evidence>
<feature type="transmembrane region" description="Helical" evidence="16">
    <location>
        <begin position="276"/>
        <end position="297"/>
    </location>
</feature>
<evidence type="ECO:0000256" key="11">
    <source>
        <dbReference type="ARBA" id="ARBA00022989"/>
    </source>
</evidence>
<evidence type="ECO:0000256" key="16">
    <source>
        <dbReference type="SAM" id="Phobius"/>
    </source>
</evidence>
<dbReference type="Proteomes" id="UP001269081">
    <property type="component" value="Unassembled WGS sequence"/>
</dbReference>
<keyword evidence="5" id="KW-0997">Cell inner membrane</keyword>
<keyword evidence="12 16" id="KW-0472">Membrane</keyword>
<dbReference type="SMART" id="SM00387">
    <property type="entry name" value="HATPase_c"/>
    <property type="match status" value="1"/>
</dbReference>
<feature type="modified residue" description="Phosphohistidine" evidence="13">
    <location>
        <position position="759"/>
    </location>
</feature>
<sequence length="813" mass="92582">MESKKSYTPIKVLFSYVALLALLVTVGWFLYSENVVYNKLEDKIAFEKTKILRVSKLFSNVYKTESLARKTIQTNSEKDFKSYLVETDSLLSRIDTLKSIVTTQYQKTLLDSVTYFLSEKTENIRQLKIIKNKADDEVSVNTAIDEITKMEFKLRKLELQDFTKSPNDLGSYQRNVLQKYVDYLNQNIPDDSTNTLSKQASDSILANSKKLLSTVKRETEKKKESLNFEENKLLKNEIAISDQLRKVLRIIEREIIINSIKNNSLKEKSLKKVNDIVTAAAIVGLFLTVFFSILIVSDYSKSQLYKKQLEIANFKSKNLLKSREQLISTVSHDLKTPLSTIVGYTELLGNSDINNKQSYFIKNIKNSSEYISQLVQDLLDFSQIEAGKITIEKVPFLLPEIIDGVAKNIQTVYKQKTIDLIINIDEKLNQKIVGDPFRLKQILSNIIGNAYKFTEEGFIKISSYSSDDNQFFIVTIEDSGIGIEKENQKLVFEEFAQANENIEKKYGGTGLGLSICQKIISILGGKLNLESTFGKGSKFEITLPLLFDSSNRLTEKKIKPLNPIPNNLTFIVIDDDTNLLNLTSGALTQGNHRVLSFNRAIDALEAVQNTAFDFVITDIQMPEMDGFQFIEKIKNLPDSVYKNQPIIALTGRTDLDISIYEKAGFTTIIKKPYSPKILLETIHHILDNTLSPNIPVQETKEKSPYALYSLESLKEFLGNEDKALKEVLKSFITSTEENLISLENSFIAENYAEINSIAHRAMPMFKQVEANKIVEILQKLEEENLKNYDIKTLLADLKNKTEQLFTTLKREIL</sequence>
<accession>A0ABU1Y647</accession>
<evidence type="ECO:0000256" key="12">
    <source>
        <dbReference type="ARBA" id="ARBA00023136"/>
    </source>
</evidence>
<evidence type="ECO:0000256" key="9">
    <source>
        <dbReference type="ARBA" id="ARBA00022777"/>
    </source>
</evidence>
<comment type="subcellular location">
    <subcellularLocation>
        <location evidence="2">Cell inner membrane</location>
        <topology evidence="2">Multi-pass membrane protein</topology>
    </subcellularLocation>
</comment>
<dbReference type="InterPro" id="IPR005467">
    <property type="entry name" value="His_kinase_dom"/>
</dbReference>
<keyword evidence="4" id="KW-1003">Cell membrane</keyword>
<keyword evidence="9" id="KW-0418">Kinase</keyword>
<dbReference type="InterPro" id="IPR036641">
    <property type="entry name" value="HPT_dom_sf"/>
</dbReference>
<dbReference type="Gene3D" id="1.10.287.130">
    <property type="match status" value="1"/>
</dbReference>
<dbReference type="CDD" id="cd16922">
    <property type="entry name" value="HATPase_EvgS-ArcB-TorS-like"/>
    <property type="match status" value="1"/>
</dbReference>
<dbReference type="InterPro" id="IPR011006">
    <property type="entry name" value="CheY-like_superfamily"/>
</dbReference>
<evidence type="ECO:0000256" key="2">
    <source>
        <dbReference type="ARBA" id="ARBA00004429"/>
    </source>
</evidence>
<dbReference type="CDD" id="cd00082">
    <property type="entry name" value="HisKA"/>
    <property type="match status" value="1"/>
</dbReference>
<evidence type="ECO:0000256" key="6">
    <source>
        <dbReference type="ARBA" id="ARBA00022553"/>
    </source>
</evidence>
<feature type="domain" description="HPt" evidence="19">
    <location>
        <begin position="720"/>
        <end position="811"/>
    </location>
</feature>
<evidence type="ECO:0000259" key="17">
    <source>
        <dbReference type="PROSITE" id="PS50109"/>
    </source>
</evidence>
<dbReference type="InterPro" id="IPR001789">
    <property type="entry name" value="Sig_transdc_resp-reg_receiver"/>
</dbReference>
<keyword evidence="8 16" id="KW-0812">Transmembrane</keyword>
<comment type="catalytic activity">
    <reaction evidence="1">
        <text>ATP + protein L-histidine = ADP + protein N-phospho-L-histidine.</text>
        <dbReference type="EC" id="2.7.13.3"/>
    </reaction>
</comment>
<evidence type="ECO:0000259" key="19">
    <source>
        <dbReference type="PROSITE" id="PS50894"/>
    </source>
</evidence>
<dbReference type="InterPro" id="IPR003594">
    <property type="entry name" value="HATPase_dom"/>
</dbReference>
<protein>
    <recommendedName>
        <fullName evidence="3">histidine kinase</fullName>
        <ecNumber evidence="3">2.7.13.3</ecNumber>
    </recommendedName>
</protein>
<dbReference type="SUPFAM" id="SSF52172">
    <property type="entry name" value="CheY-like"/>
    <property type="match status" value="1"/>
</dbReference>
<dbReference type="Pfam" id="PF00512">
    <property type="entry name" value="HisKA"/>
    <property type="match status" value="1"/>
</dbReference>
<feature type="transmembrane region" description="Helical" evidence="16">
    <location>
        <begin position="12"/>
        <end position="31"/>
    </location>
</feature>
<feature type="domain" description="Histidine kinase" evidence="17">
    <location>
        <begin position="329"/>
        <end position="547"/>
    </location>
</feature>
<dbReference type="PROSITE" id="PS50109">
    <property type="entry name" value="HIS_KIN"/>
    <property type="match status" value="1"/>
</dbReference>
<evidence type="ECO:0000256" key="8">
    <source>
        <dbReference type="ARBA" id="ARBA00022692"/>
    </source>
</evidence>
<keyword evidence="10" id="KW-0547">Nucleotide-binding</keyword>
<evidence type="ECO:0000256" key="15">
    <source>
        <dbReference type="SAM" id="Coils"/>
    </source>
</evidence>
<dbReference type="Gene3D" id="3.40.50.2300">
    <property type="match status" value="1"/>
</dbReference>
<evidence type="ECO:0000256" key="14">
    <source>
        <dbReference type="PROSITE-ProRule" id="PRU00169"/>
    </source>
</evidence>
<keyword evidence="6 14" id="KW-0597">Phosphoprotein</keyword>
<organism evidence="20 21">
    <name type="scientific">Flavobacterium piscis</name>
    <dbReference type="NCBI Taxonomy" id="1114874"/>
    <lineage>
        <taxon>Bacteria</taxon>
        <taxon>Pseudomonadati</taxon>
        <taxon>Bacteroidota</taxon>
        <taxon>Flavobacteriia</taxon>
        <taxon>Flavobacteriales</taxon>
        <taxon>Flavobacteriaceae</taxon>
        <taxon>Flavobacterium</taxon>
    </lineage>
</organism>
<reference evidence="20 21" key="1">
    <citation type="submission" date="2023-07" db="EMBL/GenBank/DDBJ databases">
        <title>Sorghum-associated microbial communities from plants grown in Nebraska, USA.</title>
        <authorList>
            <person name="Schachtman D."/>
        </authorList>
    </citation>
    <scope>NUCLEOTIDE SEQUENCE [LARGE SCALE GENOMIC DNA]</scope>
    <source>
        <strain evidence="20 21">4129</strain>
    </source>
</reference>
<keyword evidence="7" id="KW-0808">Transferase</keyword>
<dbReference type="PANTHER" id="PTHR43047:SF64">
    <property type="entry name" value="HISTIDINE KINASE CONTAINING CHEY-HOMOLOGOUS RECEIVER DOMAIN AND PAS DOMAIN-RELATED"/>
    <property type="match status" value="1"/>
</dbReference>
<feature type="domain" description="Response regulatory" evidence="18">
    <location>
        <begin position="569"/>
        <end position="686"/>
    </location>
</feature>
<evidence type="ECO:0000256" key="1">
    <source>
        <dbReference type="ARBA" id="ARBA00000085"/>
    </source>
</evidence>
<keyword evidence="15" id="KW-0175">Coiled coil</keyword>
<dbReference type="SUPFAM" id="SSF47226">
    <property type="entry name" value="Histidine-containing phosphotransfer domain, HPT domain"/>
    <property type="match status" value="1"/>
</dbReference>
<dbReference type="Gene3D" id="3.30.565.10">
    <property type="entry name" value="Histidine kinase-like ATPase, C-terminal domain"/>
    <property type="match status" value="1"/>
</dbReference>